<evidence type="ECO:0000256" key="6">
    <source>
        <dbReference type="ARBA" id="ARBA00031700"/>
    </source>
</evidence>
<keyword evidence="4 8" id="KW-1133">Transmembrane helix</keyword>
<feature type="transmembrane region" description="Helical" evidence="8">
    <location>
        <begin position="57"/>
        <end position="78"/>
    </location>
</feature>
<dbReference type="PANTHER" id="PTHR31040:SF1">
    <property type="entry name" value="NURIM"/>
    <property type="match status" value="1"/>
</dbReference>
<keyword evidence="3 8" id="KW-0812">Transmembrane</keyword>
<feature type="transmembrane region" description="Helical" evidence="8">
    <location>
        <begin position="197"/>
        <end position="227"/>
    </location>
</feature>
<dbReference type="RefSeq" id="XP_034103476.1">
    <property type="nucleotide sequence ID" value="XM_034247585.2"/>
</dbReference>
<dbReference type="GeneID" id="117567539"/>
<organism evidence="9 10">
    <name type="scientific">Drosophila albomicans</name>
    <name type="common">Fruit fly</name>
    <dbReference type="NCBI Taxonomy" id="7291"/>
    <lineage>
        <taxon>Eukaryota</taxon>
        <taxon>Metazoa</taxon>
        <taxon>Ecdysozoa</taxon>
        <taxon>Arthropoda</taxon>
        <taxon>Hexapoda</taxon>
        <taxon>Insecta</taxon>
        <taxon>Pterygota</taxon>
        <taxon>Neoptera</taxon>
        <taxon>Endopterygota</taxon>
        <taxon>Diptera</taxon>
        <taxon>Brachycera</taxon>
        <taxon>Muscomorpha</taxon>
        <taxon>Ephydroidea</taxon>
        <taxon>Drosophilidae</taxon>
        <taxon>Drosophila</taxon>
    </lineage>
</organism>
<accession>A0A6P8WIF9</accession>
<feature type="transmembrane region" description="Helical" evidence="8">
    <location>
        <begin position="133"/>
        <end position="156"/>
    </location>
</feature>
<evidence type="ECO:0000256" key="8">
    <source>
        <dbReference type="SAM" id="Phobius"/>
    </source>
</evidence>
<evidence type="ECO:0000256" key="1">
    <source>
        <dbReference type="ARBA" id="ARBA00004473"/>
    </source>
</evidence>
<evidence type="ECO:0000256" key="2">
    <source>
        <dbReference type="ARBA" id="ARBA00010631"/>
    </source>
</evidence>
<evidence type="ECO:0000256" key="7">
    <source>
        <dbReference type="ARBA" id="ARBA00032957"/>
    </source>
</evidence>
<gene>
    <name evidence="10" type="primary">LOC117567539</name>
</gene>
<evidence type="ECO:0000256" key="3">
    <source>
        <dbReference type="ARBA" id="ARBA00022692"/>
    </source>
</evidence>
<evidence type="ECO:0000256" key="4">
    <source>
        <dbReference type="ARBA" id="ARBA00022989"/>
    </source>
</evidence>
<dbReference type="AlphaFoldDB" id="A0A6P8WIF9"/>
<evidence type="ECO:0000313" key="10">
    <source>
        <dbReference type="RefSeq" id="XP_034103476.1"/>
    </source>
</evidence>
<protein>
    <recommendedName>
        <fullName evidence="7">Nuclear envelope membrane protein</fullName>
    </recommendedName>
    <alternativeName>
        <fullName evidence="6">Nuclear rim protein</fullName>
    </alternativeName>
</protein>
<dbReference type="GO" id="GO:0005637">
    <property type="term" value="C:nuclear inner membrane"/>
    <property type="evidence" value="ECO:0007669"/>
    <property type="project" value="UniProtKB-SubCell"/>
</dbReference>
<feature type="transmembrane region" description="Helical" evidence="8">
    <location>
        <begin position="99"/>
        <end position="118"/>
    </location>
</feature>
<comment type="subcellular location">
    <subcellularLocation>
        <location evidence="1">Nucleus inner membrane</location>
        <topology evidence="1">Multi-pass membrane protein</topology>
    </subcellularLocation>
</comment>
<name>A0A6P8WIF9_DROAB</name>
<keyword evidence="5 8" id="KW-0472">Membrane</keyword>
<evidence type="ECO:0000256" key="5">
    <source>
        <dbReference type="ARBA" id="ARBA00023136"/>
    </source>
</evidence>
<evidence type="ECO:0000313" key="9">
    <source>
        <dbReference type="Proteomes" id="UP000515160"/>
    </source>
</evidence>
<dbReference type="PANTHER" id="PTHR31040">
    <property type="entry name" value="NURIM"/>
    <property type="match status" value="1"/>
</dbReference>
<comment type="similarity">
    <text evidence="2">Belongs to the nurim family.</text>
</comment>
<dbReference type="Proteomes" id="UP000515160">
    <property type="component" value="Chromosome 3"/>
</dbReference>
<reference evidence="10" key="1">
    <citation type="submission" date="2025-08" db="UniProtKB">
        <authorList>
            <consortium name="RefSeq"/>
        </authorList>
    </citation>
    <scope>IDENTIFICATION</scope>
    <source>
        <strain evidence="10">15112-1751.03</strain>
        <tissue evidence="10">Whole Adult</tissue>
    </source>
</reference>
<proteinExistence type="inferred from homology"/>
<feature type="transmembrane region" description="Helical" evidence="8">
    <location>
        <begin position="7"/>
        <end position="25"/>
    </location>
</feature>
<sequence>MANIAKLFLLLCSIATISYTFYVFGRFTSFLSTPRSISKAHTWIFNLLDNKSRLETAYGPIVLDTLYVIGFIFQHSFLKSAFVKNLLRKLGLATAERTIYALTSSLCLHHLVTNWLPAPSIVLWQFDVDESPALWWTFLIFHAICWLVIFGGCAMMDLQDLLGIKQAYYSLHNYSLPSAYKSPELHQLYSHVRHPSFVGFTLILFVTNVMSVDRLLLAVLLTSYMFVAWSTDQKDVFYQKVQLERKKRQLKAF</sequence>
<keyword evidence="9" id="KW-1185">Reference proteome</keyword>
<dbReference type="InterPro" id="IPR033580">
    <property type="entry name" value="Nurim-like"/>
</dbReference>
<dbReference type="OrthoDB" id="10050858at2759"/>